<gene>
    <name evidence="2" type="ORF">C1SCF055_LOCUS11966</name>
</gene>
<proteinExistence type="predicted"/>
<comment type="caution">
    <text evidence="2">The sequence shown here is derived from an EMBL/GenBank/DDBJ whole genome shotgun (WGS) entry which is preliminary data.</text>
</comment>
<dbReference type="EMBL" id="CAMXCT010000890">
    <property type="protein sequence ID" value="CAI3984432.1"/>
    <property type="molecule type" value="Genomic_DNA"/>
</dbReference>
<accession>A0A9P1C490</accession>
<organism evidence="2">
    <name type="scientific">Cladocopium goreaui</name>
    <dbReference type="NCBI Taxonomy" id="2562237"/>
    <lineage>
        <taxon>Eukaryota</taxon>
        <taxon>Sar</taxon>
        <taxon>Alveolata</taxon>
        <taxon>Dinophyceae</taxon>
        <taxon>Suessiales</taxon>
        <taxon>Symbiodiniaceae</taxon>
        <taxon>Cladocopium</taxon>
    </lineage>
</organism>
<reference evidence="2" key="1">
    <citation type="submission" date="2022-10" db="EMBL/GenBank/DDBJ databases">
        <authorList>
            <person name="Chen Y."/>
            <person name="Dougan E. K."/>
            <person name="Chan C."/>
            <person name="Rhodes N."/>
            <person name="Thang M."/>
        </authorList>
    </citation>
    <scope>NUCLEOTIDE SEQUENCE</scope>
</reference>
<dbReference type="EMBL" id="CAMXCT030000890">
    <property type="protein sequence ID" value="CAL4771744.1"/>
    <property type="molecule type" value="Genomic_DNA"/>
</dbReference>
<evidence type="ECO:0000313" key="4">
    <source>
        <dbReference type="Proteomes" id="UP001152797"/>
    </source>
</evidence>
<evidence type="ECO:0000313" key="2">
    <source>
        <dbReference type="EMBL" id="CAI3984432.1"/>
    </source>
</evidence>
<evidence type="ECO:0000313" key="3">
    <source>
        <dbReference type="EMBL" id="CAL4771744.1"/>
    </source>
</evidence>
<dbReference type="EMBL" id="CAMXCT020000890">
    <property type="protein sequence ID" value="CAL1137807.1"/>
    <property type="molecule type" value="Genomic_DNA"/>
</dbReference>
<protein>
    <submittedName>
        <fullName evidence="2">Uncharacterized protein</fullName>
    </submittedName>
</protein>
<evidence type="ECO:0000256" key="1">
    <source>
        <dbReference type="SAM" id="SignalP"/>
    </source>
</evidence>
<dbReference type="Proteomes" id="UP001152797">
    <property type="component" value="Unassembled WGS sequence"/>
</dbReference>
<reference evidence="3 4" key="2">
    <citation type="submission" date="2024-05" db="EMBL/GenBank/DDBJ databases">
        <authorList>
            <person name="Chen Y."/>
            <person name="Shah S."/>
            <person name="Dougan E. K."/>
            <person name="Thang M."/>
            <person name="Chan C."/>
        </authorList>
    </citation>
    <scope>NUCLEOTIDE SEQUENCE [LARGE SCALE GENOMIC DNA]</scope>
</reference>
<sequence>MAIRRAFLVMTLMQSGYCLRADHAHEVHNADLSADLLESDSNVTFGKKCCCYRPVGDKVYENPWGSSCPVRPSRGCAYPQKASPCKVGPNKYDVYCEWYYALGCGGPRRAENIMWNKPWQRKYDNM</sequence>
<dbReference type="OrthoDB" id="1564555at2759"/>
<dbReference type="AlphaFoldDB" id="A0A9P1C490"/>
<feature type="signal peptide" evidence="1">
    <location>
        <begin position="1"/>
        <end position="18"/>
    </location>
</feature>
<feature type="chain" id="PRO_5043270110" evidence="1">
    <location>
        <begin position="19"/>
        <end position="126"/>
    </location>
</feature>
<keyword evidence="4" id="KW-1185">Reference proteome</keyword>
<keyword evidence="1" id="KW-0732">Signal</keyword>
<name>A0A9P1C490_9DINO</name>